<gene>
    <name evidence="1" type="ORF">EUBHAL_00280</name>
</gene>
<reference evidence="1 2" key="1">
    <citation type="submission" date="2009-01" db="EMBL/GenBank/DDBJ databases">
        <authorList>
            <person name="Fulton L."/>
            <person name="Clifton S."/>
            <person name="Fulton B."/>
            <person name="Xu J."/>
            <person name="Minx P."/>
            <person name="Pepin K.H."/>
            <person name="Johnson M."/>
            <person name="Bhonagiri V."/>
            <person name="Nash W.E."/>
            <person name="Mardis E.R."/>
            <person name="Wilson R.K."/>
        </authorList>
    </citation>
    <scope>NUCLEOTIDE SEQUENCE [LARGE SCALE GENOMIC DNA]</scope>
    <source>
        <strain evidence="1 2">DSM 3353</strain>
    </source>
</reference>
<dbReference type="AlphaFoldDB" id="C0ESA9"/>
<dbReference type="Proteomes" id="UP000003174">
    <property type="component" value="Unassembled WGS sequence"/>
</dbReference>
<dbReference type="EMBL" id="ACEP01000016">
    <property type="protein sequence ID" value="EEG37856.1"/>
    <property type="molecule type" value="Genomic_DNA"/>
</dbReference>
<protein>
    <submittedName>
        <fullName evidence="1">Uncharacterized protein</fullName>
    </submittedName>
</protein>
<accession>C0ESA9</accession>
<evidence type="ECO:0000313" key="1">
    <source>
        <dbReference type="EMBL" id="EEG37856.1"/>
    </source>
</evidence>
<sequence length="52" mass="6054">MIPISQQECRGILDFEFVELIIKTALINKVRSLFCIWKVAVDYEKLSIRIIG</sequence>
<reference evidence="1 2" key="2">
    <citation type="submission" date="2009-02" db="EMBL/GenBank/DDBJ databases">
        <title>Draft genome sequence of Eubacterium hallii (DSM 3353).</title>
        <authorList>
            <person name="Sudarsanam P."/>
            <person name="Ley R."/>
            <person name="Guruge J."/>
            <person name="Turnbaugh P.J."/>
            <person name="Mahowald M."/>
            <person name="Liep D."/>
            <person name="Gordon J."/>
        </authorList>
    </citation>
    <scope>NUCLEOTIDE SEQUENCE [LARGE SCALE GENOMIC DNA]</scope>
    <source>
        <strain evidence="1 2">DSM 3353</strain>
    </source>
</reference>
<proteinExistence type="predicted"/>
<name>C0ESA9_9FIRM</name>
<evidence type="ECO:0000313" key="2">
    <source>
        <dbReference type="Proteomes" id="UP000003174"/>
    </source>
</evidence>
<organism evidence="1 2">
    <name type="scientific">Anaerobutyricum hallii DSM 3353</name>
    <dbReference type="NCBI Taxonomy" id="411469"/>
    <lineage>
        <taxon>Bacteria</taxon>
        <taxon>Bacillati</taxon>
        <taxon>Bacillota</taxon>
        <taxon>Clostridia</taxon>
        <taxon>Lachnospirales</taxon>
        <taxon>Lachnospiraceae</taxon>
        <taxon>Anaerobutyricum</taxon>
    </lineage>
</organism>
<comment type="caution">
    <text evidence="1">The sequence shown here is derived from an EMBL/GenBank/DDBJ whole genome shotgun (WGS) entry which is preliminary data.</text>
</comment>